<dbReference type="GeneID" id="68294331"/>
<sequence length="393" mass="42393">MRRSRKAAAAAPNTHGRDNIPDVSRSAMAKHNPRAAAGDKRAADTSDSANTNTAPPKKLKFIPNDAVGEPLEKDKKNLADYNMSDAAVGKSTAASPDSPDISTAQPMDGDLDPKTAIGIPTEEVRDWKKEAKQMAAQKEKEAEQMAAQKEKEAKQMAAQKLMDDAHAARSRGGSSRRQMLEARVAQLSNELDAGHAQFARDLECHATHTTGLTGLVAAARMQYDKEFADKTGRTGPNLHDWDGSAPLKACGGSLDDDPLDVDMADAGEVDYNTILSRASAPGGLPTSSASPKFPDSSLDVEGGANAVWFKDTYGQVTHEDRVPMYDRPAYKFPIGAPADFWKKFKVDDESEYGPRENLKAAPTSRSVWFATRWNRGGRGCGHGGGRGRSRRGR</sequence>
<dbReference type="EMBL" id="BOLY01000005">
    <property type="protein sequence ID" value="GIZ45597.1"/>
    <property type="molecule type" value="Genomic_DNA"/>
</dbReference>
<gene>
    <name evidence="2" type="ORF">CKM354_000875600</name>
</gene>
<evidence type="ECO:0000313" key="3">
    <source>
        <dbReference type="Proteomes" id="UP000825890"/>
    </source>
</evidence>
<dbReference type="RefSeq" id="XP_044660084.1">
    <property type="nucleotide sequence ID" value="XM_044804149.1"/>
</dbReference>
<feature type="region of interest" description="Disordered" evidence="1">
    <location>
        <begin position="374"/>
        <end position="393"/>
    </location>
</feature>
<comment type="caution">
    <text evidence="2">The sequence shown here is derived from an EMBL/GenBank/DDBJ whole genome shotgun (WGS) entry which is preliminary data.</text>
</comment>
<evidence type="ECO:0000313" key="2">
    <source>
        <dbReference type="EMBL" id="GIZ45597.1"/>
    </source>
</evidence>
<reference evidence="2 3" key="1">
    <citation type="submission" date="2021-01" db="EMBL/GenBank/DDBJ databases">
        <title>Cercospora kikuchii MAFF 305040 whole genome shotgun sequence.</title>
        <authorList>
            <person name="Kashiwa T."/>
            <person name="Suzuki T."/>
        </authorList>
    </citation>
    <scope>NUCLEOTIDE SEQUENCE [LARGE SCALE GENOMIC DNA]</scope>
    <source>
        <strain evidence="2 3">MAFF 305040</strain>
    </source>
</reference>
<feature type="region of interest" description="Disordered" evidence="1">
    <location>
        <begin position="1"/>
        <end position="178"/>
    </location>
</feature>
<feature type="compositionally biased region" description="Basic and acidic residues" evidence="1">
    <location>
        <begin position="122"/>
        <end position="154"/>
    </location>
</feature>
<dbReference type="Proteomes" id="UP000825890">
    <property type="component" value="Unassembled WGS sequence"/>
</dbReference>
<evidence type="ECO:0000256" key="1">
    <source>
        <dbReference type="SAM" id="MobiDB-lite"/>
    </source>
</evidence>
<organism evidence="2 3">
    <name type="scientific">Cercospora kikuchii</name>
    <dbReference type="NCBI Taxonomy" id="84275"/>
    <lineage>
        <taxon>Eukaryota</taxon>
        <taxon>Fungi</taxon>
        <taxon>Dikarya</taxon>
        <taxon>Ascomycota</taxon>
        <taxon>Pezizomycotina</taxon>
        <taxon>Dothideomycetes</taxon>
        <taxon>Dothideomycetidae</taxon>
        <taxon>Mycosphaerellales</taxon>
        <taxon>Mycosphaerellaceae</taxon>
        <taxon>Cercospora</taxon>
    </lineage>
</organism>
<dbReference type="OrthoDB" id="10480004at2759"/>
<keyword evidence="3" id="KW-1185">Reference proteome</keyword>
<name>A0A9P3CLV6_9PEZI</name>
<proteinExistence type="predicted"/>
<protein>
    <submittedName>
        <fullName evidence="2">Uncharacterized protein</fullName>
    </submittedName>
</protein>
<dbReference type="AlphaFoldDB" id="A0A9P3CLV6"/>
<feature type="compositionally biased region" description="Polar residues" evidence="1">
    <location>
        <begin position="92"/>
        <end position="105"/>
    </location>
</feature>
<feature type="compositionally biased region" description="Polar residues" evidence="1">
    <location>
        <begin position="45"/>
        <end position="54"/>
    </location>
</feature>
<accession>A0A9P3CLV6</accession>